<sequence length="243" mass="27948">MSTSPFVKRISLWSGPRNISTALMYAFAQRKDTKVYDEPLYGYYLSHSPAKAYHPGAEEVIQTMENDGGKVVEMMLQNTEKPVLFFKNMTHHLLDLDRSFMKGLVNIILTRDPVEMLPSFAEVIDAPSMDDVGYKMHIDLLGNLEAMGLPVIVINSKSILENPEHQLKKLCEAIEIPFDKNMLQWETGPRPEDGCWAKYWYGNIHRSTGFMPYKPKTVPFPEKLKPLLNECLPYYRQLMEKAL</sequence>
<protein>
    <submittedName>
        <fullName evidence="2">Sulfotransferase family protein</fullName>
    </submittedName>
</protein>
<name>A0ABV9SWG6_9BACT</name>
<reference evidence="3" key="1">
    <citation type="journal article" date="2019" name="Int. J. Syst. Evol. Microbiol.">
        <title>The Global Catalogue of Microorganisms (GCM) 10K type strain sequencing project: providing services to taxonomists for standard genome sequencing and annotation.</title>
        <authorList>
            <consortium name="The Broad Institute Genomics Platform"/>
            <consortium name="The Broad Institute Genome Sequencing Center for Infectious Disease"/>
            <person name="Wu L."/>
            <person name="Ma J."/>
        </authorList>
    </citation>
    <scope>NUCLEOTIDE SEQUENCE [LARGE SCALE GENOMIC DNA]</scope>
    <source>
        <strain evidence="3">CGMCC 4.7466</strain>
    </source>
</reference>
<evidence type="ECO:0000256" key="1">
    <source>
        <dbReference type="ARBA" id="ARBA00009320"/>
    </source>
</evidence>
<dbReference type="PANTHER" id="PTHR42743:SF11">
    <property type="entry name" value="AMINODEOXYCHORISMATE LYASE"/>
    <property type="match status" value="1"/>
</dbReference>
<keyword evidence="3" id="KW-1185">Reference proteome</keyword>
<evidence type="ECO:0000313" key="3">
    <source>
        <dbReference type="Proteomes" id="UP001595818"/>
    </source>
</evidence>
<comment type="caution">
    <text evidence="2">The sequence shown here is derived from an EMBL/GenBank/DDBJ whole genome shotgun (WGS) entry which is preliminary data.</text>
</comment>
<accession>A0ABV9SWG6</accession>
<comment type="similarity">
    <text evidence="1">Belongs to the class-IV pyridoxal-phosphate-dependent aminotransferase family.</text>
</comment>
<dbReference type="SUPFAM" id="SSF52540">
    <property type="entry name" value="P-loop containing nucleoside triphosphate hydrolases"/>
    <property type="match status" value="1"/>
</dbReference>
<dbReference type="RefSeq" id="WP_377061569.1">
    <property type="nucleotide sequence ID" value="NZ_JBHSJJ010000002.1"/>
</dbReference>
<dbReference type="Gene3D" id="3.40.50.300">
    <property type="entry name" value="P-loop containing nucleotide triphosphate hydrolases"/>
    <property type="match status" value="1"/>
</dbReference>
<organism evidence="2 3">
    <name type="scientific">Negadavirga shengliensis</name>
    <dbReference type="NCBI Taxonomy" id="1389218"/>
    <lineage>
        <taxon>Bacteria</taxon>
        <taxon>Pseudomonadati</taxon>
        <taxon>Bacteroidota</taxon>
        <taxon>Cytophagia</taxon>
        <taxon>Cytophagales</taxon>
        <taxon>Cyclobacteriaceae</taxon>
        <taxon>Negadavirga</taxon>
    </lineage>
</organism>
<dbReference type="Pfam" id="PF19798">
    <property type="entry name" value="Sulfotransfer_5"/>
    <property type="match status" value="1"/>
</dbReference>
<dbReference type="InterPro" id="IPR027417">
    <property type="entry name" value="P-loop_NTPase"/>
</dbReference>
<dbReference type="Proteomes" id="UP001595818">
    <property type="component" value="Unassembled WGS sequence"/>
</dbReference>
<proteinExistence type="inferred from homology"/>
<dbReference type="PANTHER" id="PTHR42743">
    <property type="entry name" value="AMINO-ACID AMINOTRANSFERASE"/>
    <property type="match status" value="1"/>
</dbReference>
<gene>
    <name evidence="2" type="ORF">ACFPFU_03525</name>
</gene>
<dbReference type="InterPro" id="IPR050571">
    <property type="entry name" value="Class-IV_PLP-Dep_Aminotrnsfr"/>
</dbReference>
<dbReference type="EMBL" id="JBHSJJ010000002">
    <property type="protein sequence ID" value="MFC4870742.1"/>
    <property type="molecule type" value="Genomic_DNA"/>
</dbReference>
<evidence type="ECO:0000313" key="2">
    <source>
        <dbReference type="EMBL" id="MFC4870742.1"/>
    </source>
</evidence>